<evidence type="ECO:0000256" key="8">
    <source>
        <dbReference type="PIRSR" id="PIRSR601088-3"/>
    </source>
</evidence>
<evidence type="ECO:0000256" key="2">
    <source>
        <dbReference type="ARBA" id="ARBA00022723"/>
    </source>
</evidence>
<feature type="binding site" evidence="7">
    <location>
        <position position="90"/>
    </location>
    <ligand>
        <name>substrate</name>
    </ligand>
</feature>
<feature type="binding site" evidence="8">
    <location>
        <position position="194"/>
    </location>
    <ligand>
        <name>Mn(2+)</name>
        <dbReference type="ChEBI" id="CHEBI:29035"/>
    </ligand>
</feature>
<keyword evidence="8" id="KW-0408">Iron</keyword>
<dbReference type="PANTHER" id="PTHR32092:SF5">
    <property type="entry name" value="6-PHOSPHO-BETA-GLUCOSIDASE"/>
    <property type="match status" value="1"/>
</dbReference>
<organism evidence="12 13">
    <name type="scientific">Sphaerisporangium rubeum</name>
    <dbReference type="NCBI Taxonomy" id="321317"/>
    <lineage>
        <taxon>Bacteria</taxon>
        <taxon>Bacillati</taxon>
        <taxon>Actinomycetota</taxon>
        <taxon>Actinomycetes</taxon>
        <taxon>Streptosporangiales</taxon>
        <taxon>Streptosporangiaceae</taxon>
        <taxon>Sphaerisporangium</taxon>
    </lineage>
</organism>
<dbReference type="Pfam" id="PF11975">
    <property type="entry name" value="Glyco_hydro_4C"/>
    <property type="match status" value="1"/>
</dbReference>
<dbReference type="GO" id="GO:0008706">
    <property type="term" value="F:6-phospho-beta-glucosidase activity"/>
    <property type="evidence" value="ECO:0007669"/>
    <property type="project" value="UniProtKB-EC"/>
</dbReference>
<keyword evidence="8" id="KW-0533">Nickel</keyword>
<dbReference type="PANTHER" id="PTHR32092">
    <property type="entry name" value="6-PHOSPHO-BETA-GLUCOSIDASE-RELATED"/>
    <property type="match status" value="1"/>
</dbReference>
<dbReference type="GO" id="GO:0016616">
    <property type="term" value="F:oxidoreductase activity, acting on the CH-OH group of donors, NAD or NADP as acceptor"/>
    <property type="evidence" value="ECO:0007669"/>
    <property type="project" value="InterPro"/>
</dbReference>
<evidence type="ECO:0000313" key="13">
    <source>
        <dbReference type="Proteomes" id="UP000555564"/>
    </source>
</evidence>
<evidence type="ECO:0000256" key="1">
    <source>
        <dbReference type="ARBA" id="ARBA00010141"/>
    </source>
</evidence>
<sequence length="421" mass="44130">MKLAVVGGGSTYTPELIDGFARLRHELPVSRITLVDPDERRLALVAAMSARMLARAGHPATVHTATTVEDGAAGADAVLLQLRVGGQAARGVDETLPLECGCVGQETTGAGGLAKALRTVPVVLDIAARVAEVAPYAWIVDFTNPVGIVTRALLDAGHRAIGLCNVAIGFQRRFAAALGVDPGRVSLGHVGLNHLTWERAVYLDGADVLPRLLAEHGESVARDIGLPVELIRRLGVVPSYYLRYFYEHDAVVAEQRAGASRAEQVAHLEESLLAMYADPAVDTKPELLERRGGAFYSEAAVALVASLAGDRGDTQVVNVRNGGTLPFLPPDAVIEVPARVGAAGAVPLPVAPVPPLYAGLIAHVSAYEDLALDAALRGGADRVADALLAHPLIGQATVAAQLARRLVEANRPFLPWAGDGR</sequence>
<comment type="similarity">
    <text evidence="1 10">Belongs to the glycosyl hydrolase 4 family.</text>
</comment>
<feature type="domain" description="Glycosyl hydrolase family 4 C-terminal" evidence="11">
    <location>
        <begin position="190"/>
        <end position="393"/>
    </location>
</feature>
<evidence type="ECO:0000256" key="9">
    <source>
        <dbReference type="PIRSR" id="PIRSR601088-4"/>
    </source>
</evidence>
<dbReference type="EMBL" id="JACHIU010000001">
    <property type="protein sequence ID" value="MBB6473804.1"/>
    <property type="molecule type" value="Genomic_DNA"/>
</dbReference>
<feature type="binding site" evidence="7">
    <location>
        <position position="144"/>
    </location>
    <ligand>
        <name>substrate</name>
    </ligand>
</feature>
<dbReference type="AlphaFoldDB" id="A0A7X0IEK8"/>
<dbReference type="SUPFAM" id="SSF56327">
    <property type="entry name" value="LDH C-terminal domain-like"/>
    <property type="match status" value="1"/>
</dbReference>
<dbReference type="Pfam" id="PF02056">
    <property type="entry name" value="Glyco_hydro_4"/>
    <property type="match status" value="1"/>
</dbReference>
<protein>
    <submittedName>
        <fullName evidence="12">6-phospho-beta-glucosidase</fullName>
        <ecNumber evidence="12">3.2.1.86</ecNumber>
    </submittedName>
</protein>
<reference evidence="12 13" key="1">
    <citation type="submission" date="2020-08" db="EMBL/GenBank/DDBJ databases">
        <title>Sequencing the genomes of 1000 actinobacteria strains.</title>
        <authorList>
            <person name="Klenk H.-P."/>
        </authorList>
    </citation>
    <scope>NUCLEOTIDE SEQUENCE [LARGE SCALE GENOMIC DNA]</scope>
    <source>
        <strain evidence="12 13">DSM 44936</strain>
    </source>
</reference>
<comment type="caution">
    <text evidence="12">The sequence shown here is derived from an EMBL/GenBank/DDBJ whole genome shotgun (WGS) entry which is preliminary data.</text>
</comment>
<dbReference type="InterPro" id="IPR036291">
    <property type="entry name" value="NAD(P)-bd_dom_sf"/>
</dbReference>
<keyword evidence="13" id="KW-1185">Reference proteome</keyword>
<dbReference type="PRINTS" id="PR00732">
    <property type="entry name" value="GLHYDRLASE4"/>
</dbReference>
<keyword evidence="5 8" id="KW-0464">Manganese</keyword>
<dbReference type="RefSeq" id="WP_184981800.1">
    <property type="nucleotide sequence ID" value="NZ_JACHIU010000001.1"/>
</dbReference>
<keyword evidence="4 10" id="KW-0520">NAD</keyword>
<dbReference type="SUPFAM" id="SSF51735">
    <property type="entry name" value="NAD(P)-binding Rossmann-fold domains"/>
    <property type="match status" value="1"/>
</dbReference>
<dbReference type="Proteomes" id="UP000555564">
    <property type="component" value="Unassembled WGS sequence"/>
</dbReference>
<evidence type="ECO:0000256" key="4">
    <source>
        <dbReference type="ARBA" id="ARBA00023027"/>
    </source>
</evidence>
<evidence type="ECO:0000256" key="3">
    <source>
        <dbReference type="ARBA" id="ARBA00022801"/>
    </source>
</evidence>
<evidence type="ECO:0000313" key="12">
    <source>
        <dbReference type="EMBL" id="MBB6473804.1"/>
    </source>
</evidence>
<gene>
    <name evidence="12" type="ORF">BJ992_003235</name>
</gene>
<name>A0A7X0IEK8_9ACTN</name>
<comment type="cofactor">
    <cofactor evidence="10">
        <name>NAD(+)</name>
        <dbReference type="ChEBI" id="CHEBI:57540"/>
    </cofactor>
    <text evidence="10">Binds 1 NAD(+) per subunit.</text>
</comment>
<feature type="binding site" evidence="8">
    <location>
        <position position="164"/>
    </location>
    <ligand>
        <name>Mn(2+)</name>
        <dbReference type="ChEBI" id="CHEBI:29035"/>
    </ligand>
</feature>
<evidence type="ECO:0000256" key="7">
    <source>
        <dbReference type="PIRSR" id="PIRSR601088-2"/>
    </source>
</evidence>
<keyword evidence="3 10" id="KW-0378">Hydrolase</keyword>
<keyword evidence="6 10" id="KW-0326">Glycosidase</keyword>
<dbReference type="InterPro" id="IPR015955">
    <property type="entry name" value="Lactate_DH/Glyco_Ohase_4_C"/>
</dbReference>
<evidence type="ECO:0000256" key="6">
    <source>
        <dbReference type="ARBA" id="ARBA00023295"/>
    </source>
</evidence>
<evidence type="ECO:0000256" key="10">
    <source>
        <dbReference type="RuleBase" id="RU361152"/>
    </source>
</evidence>
<evidence type="ECO:0000256" key="5">
    <source>
        <dbReference type="ARBA" id="ARBA00023211"/>
    </source>
</evidence>
<dbReference type="Gene3D" id="3.90.110.10">
    <property type="entry name" value="Lactate dehydrogenase/glycoside hydrolase, family 4, C-terminal"/>
    <property type="match status" value="1"/>
</dbReference>
<dbReference type="InterPro" id="IPR001088">
    <property type="entry name" value="Glyco_hydro_4"/>
</dbReference>
<keyword evidence="8" id="KW-0170">Cobalt</keyword>
<dbReference type="Gene3D" id="3.40.50.720">
    <property type="entry name" value="NAD(P)-binding Rossmann-like Domain"/>
    <property type="match status" value="1"/>
</dbReference>
<accession>A0A7X0IEK8</accession>
<proteinExistence type="inferred from homology"/>
<feature type="site" description="Increases basicity of active site Tyr" evidence="9">
    <location>
        <position position="106"/>
    </location>
</feature>
<dbReference type="GO" id="GO:0005975">
    <property type="term" value="P:carbohydrate metabolic process"/>
    <property type="evidence" value="ECO:0007669"/>
    <property type="project" value="InterPro"/>
</dbReference>
<evidence type="ECO:0000259" key="11">
    <source>
        <dbReference type="Pfam" id="PF11975"/>
    </source>
</evidence>
<dbReference type="GO" id="GO:0046872">
    <property type="term" value="F:metal ion binding"/>
    <property type="evidence" value="ECO:0007669"/>
    <property type="project" value="UniProtKB-KW"/>
</dbReference>
<dbReference type="InterPro" id="IPR022616">
    <property type="entry name" value="Glyco_hydro_4_C"/>
</dbReference>
<keyword evidence="2 8" id="KW-0479">Metal-binding</keyword>
<dbReference type="EC" id="3.2.1.86" evidence="12"/>